<proteinExistence type="predicted"/>
<evidence type="ECO:0008006" key="4">
    <source>
        <dbReference type="Google" id="ProtNLM"/>
    </source>
</evidence>
<protein>
    <recommendedName>
        <fullName evidence="4">Reverse transcriptase zinc-binding domain-containing protein</fullName>
    </recommendedName>
</protein>
<dbReference type="Proteomes" id="UP000266861">
    <property type="component" value="Unassembled WGS sequence"/>
</dbReference>
<comment type="caution">
    <text evidence="2">The sequence shown here is derived from an EMBL/GenBank/DDBJ whole genome shotgun (WGS) entry which is preliminary data.</text>
</comment>
<keyword evidence="3" id="KW-1185">Reference proteome</keyword>
<accession>A0A397JQJ0</accession>
<feature type="compositionally biased region" description="Low complexity" evidence="1">
    <location>
        <begin position="1"/>
        <end position="18"/>
    </location>
</feature>
<sequence>MSTTMTVEEGTSTTVGEGTVDKGKSKQFEVGKVASSLKQIQWESSWRTTMLSYIDRNVIDNMETWQRAFNVKLFNNELSTLEKLKDRFPKIYKNDSCICCNLEKEDQVHMLTCPKNLIDIHSCRNKLINMLVSKMTTVACGDTCKNMCKTLETLKELHIPRDVSTWDADHLSFIDVMLELIPITVYDIVLQKVVMHDLADQIIDNVFNQFKLFLHTYIWKDRCTAVKKWETENGISNNKWKKKVRNETLDTTVTSQINNTDNNNAFNNTI</sequence>
<feature type="region of interest" description="Disordered" evidence="1">
    <location>
        <begin position="1"/>
        <end position="21"/>
    </location>
</feature>
<reference evidence="2 3" key="1">
    <citation type="submission" date="2018-08" db="EMBL/GenBank/DDBJ databases">
        <title>Genome and evolution of the arbuscular mycorrhizal fungus Diversispora epigaea (formerly Glomus versiforme) and its bacterial endosymbionts.</title>
        <authorList>
            <person name="Sun X."/>
            <person name="Fei Z."/>
            <person name="Harrison M."/>
        </authorList>
    </citation>
    <scope>NUCLEOTIDE SEQUENCE [LARGE SCALE GENOMIC DNA]</scope>
    <source>
        <strain evidence="2 3">IT104</strain>
    </source>
</reference>
<evidence type="ECO:0000313" key="3">
    <source>
        <dbReference type="Proteomes" id="UP000266861"/>
    </source>
</evidence>
<evidence type="ECO:0000256" key="1">
    <source>
        <dbReference type="SAM" id="MobiDB-lite"/>
    </source>
</evidence>
<evidence type="ECO:0000313" key="2">
    <source>
        <dbReference type="EMBL" id="RHZ88286.1"/>
    </source>
</evidence>
<dbReference type="OrthoDB" id="2423333at2759"/>
<name>A0A397JQJ0_9GLOM</name>
<dbReference type="AlphaFoldDB" id="A0A397JQJ0"/>
<gene>
    <name evidence="2" type="ORF">Glove_24g20</name>
</gene>
<organism evidence="2 3">
    <name type="scientific">Diversispora epigaea</name>
    <dbReference type="NCBI Taxonomy" id="1348612"/>
    <lineage>
        <taxon>Eukaryota</taxon>
        <taxon>Fungi</taxon>
        <taxon>Fungi incertae sedis</taxon>
        <taxon>Mucoromycota</taxon>
        <taxon>Glomeromycotina</taxon>
        <taxon>Glomeromycetes</taxon>
        <taxon>Diversisporales</taxon>
        <taxon>Diversisporaceae</taxon>
        <taxon>Diversispora</taxon>
    </lineage>
</organism>
<dbReference type="EMBL" id="PQFF01000022">
    <property type="protein sequence ID" value="RHZ88286.1"/>
    <property type="molecule type" value="Genomic_DNA"/>
</dbReference>